<dbReference type="InterPro" id="IPR011009">
    <property type="entry name" value="Kinase-like_dom_sf"/>
</dbReference>
<evidence type="ECO:0000313" key="3">
    <source>
        <dbReference type="Proteomes" id="UP000717328"/>
    </source>
</evidence>
<gene>
    <name evidence="2" type="ORF">H0H81_011980</name>
</gene>
<comment type="caution">
    <text evidence="2">The sequence shown here is derived from an EMBL/GenBank/DDBJ whole genome shotgun (WGS) entry which is preliminary data.</text>
</comment>
<dbReference type="Proteomes" id="UP000717328">
    <property type="component" value="Unassembled WGS sequence"/>
</dbReference>
<dbReference type="EMBL" id="JABCKI010000043">
    <property type="protein sequence ID" value="KAG5653608.1"/>
    <property type="molecule type" value="Genomic_DNA"/>
</dbReference>
<keyword evidence="3" id="KW-1185">Reference proteome</keyword>
<organism evidence="2 3">
    <name type="scientific">Sphagnurus paluster</name>
    <dbReference type="NCBI Taxonomy" id="117069"/>
    <lineage>
        <taxon>Eukaryota</taxon>
        <taxon>Fungi</taxon>
        <taxon>Dikarya</taxon>
        <taxon>Basidiomycota</taxon>
        <taxon>Agaricomycotina</taxon>
        <taxon>Agaricomycetes</taxon>
        <taxon>Agaricomycetidae</taxon>
        <taxon>Agaricales</taxon>
        <taxon>Tricholomatineae</taxon>
        <taxon>Lyophyllaceae</taxon>
        <taxon>Sphagnurus</taxon>
    </lineage>
</organism>
<evidence type="ECO:0000313" key="2">
    <source>
        <dbReference type="EMBL" id="KAG5653608.1"/>
    </source>
</evidence>
<proteinExistence type="predicted"/>
<sequence>MYRTRSHTKRKSSQLSPTQGANPADITWLFFDESRPNAKPSFITIPHNRFTGRAKHCRDLFAVELRNEHRFEADVYSIKFWQPKKPVKIIDLDEKGWKESFSKDWEQLTAPIPIVSQLSGFLVELDEDHVHIFVKAVKAIKVVQARNKARVTLIPLPENLHYLKAQETVIKPSSKVAKAVKYTQIQRLKNHAIYDGRYTTDGSSTAGPPIQIFHPVFETFTRRLENPTLQPTREFLALVQQFTDEASEICPREARRVEQHRETLLKILGFSTHLEPNDTWNVADSVVSIPINGYRARIAILIIELKPELGEGGSDPTIQTSLSARQFWIKQNRNAFKSISDRCCCPTFMLAGGGPWMAVLGGVYTDRAIIQRLTDMLWIGQSSTHQDNRVRHLARVLLAVRESVRELADFYRNDIPSIPTFNKNRLDIAYSRFYPYAKSFHQGERKINFDYLRRLQDDTACVSFLATTREHEPRDVVIKFVAKYGKDVHMLLAKHDYAPPLLYCGPIPEAGTILEGVPLPTTEGATERRLLPLMRMVVMEYIKPSKAQVKREDARRQIEYVLKLLHEKGYVFGDLREPNVLFDMTGKLKLIDFDWAGQYKRDIRGRPAKPLPNNRPVDLEYAHYPAGLSKNIGWPEGVDDFAPILPQHDMEMMATFLDELD</sequence>
<evidence type="ECO:0000256" key="1">
    <source>
        <dbReference type="SAM" id="MobiDB-lite"/>
    </source>
</evidence>
<protein>
    <recommendedName>
        <fullName evidence="4">Protein kinase domain-containing protein</fullName>
    </recommendedName>
</protein>
<feature type="region of interest" description="Disordered" evidence="1">
    <location>
        <begin position="1"/>
        <end position="20"/>
    </location>
</feature>
<reference evidence="2" key="1">
    <citation type="submission" date="2021-02" db="EMBL/GenBank/DDBJ databases">
        <authorList>
            <person name="Nieuwenhuis M."/>
            <person name="Van De Peppel L.J.J."/>
        </authorList>
    </citation>
    <scope>NUCLEOTIDE SEQUENCE</scope>
    <source>
        <strain evidence="2">D49</strain>
    </source>
</reference>
<dbReference type="AlphaFoldDB" id="A0A9P7KKF8"/>
<accession>A0A9P7KKF8</accession>
<dbReference type="SUPFAM" id="SSF56112">
    <property type="entry name" value="Protein kinase-like (PK-like)"/>
    <property type="match status" value="1"/>
</dbReference>
<dbReference type="Gene3D" id="1.10.510.10">
    <property type="entry name" value="Transferase(Phosphotransferase) domain 1"/>
    <property type="match status" value="1"/>
</dbReference>
<reference evidence="2" key="2">
    <citation type="submission" date="2021-10" db="EMBL/GenBank/DDBJ databases">
        <title>Phylogenomics reveals ancestral predisposition of the termite-cultivated fungus Termitomyces towards a domesticated lifestyle.</title>
        <authorList>
            <person name="Auxier B."/>
            <person name="Grum-Grzhimaylo A."/>
            <person name="Cardenas M.E."/>
            <person name="Lodge J.D."/>
            <person name="Laessoe T."/>
            <person name="Pedersen O."/>
            <person name="Smith M.E."/>
            <person name="Kuyper T.W."/>
            <person name="Franco-Molano E.A."/>
            <person name="Baroni T.J."/>
            <person name="Aanen D.K."/>
        </authorList>
    </citation>
    <scope>NUCLEOTIDE SEQUENCE</scope>
    <source>
        <strain evidence="2">D49</strain>
    </source>
</reference>
<feature type="compositionally biased region" description="Basic residues" evidence="1">
    <location>
        <begin position="1"/>
        <end position="12"/>
    </location>
</feature>
<name>A0A9P7KKF8_9AGAR</name>
<dbReference type="OrthoDB" id="3261131at2759"/>
<evidence type="ECO:0008006" key="4">
    <source>
        <dbReference type="Google" id="ProtNLM"/>
    </source>
</evidence>